<evidence type="ECO:0000313" key="4">
    <source>
        <dbReference type="EnsemblFungi" id="EJT77798"/>
    </source>
</evidence>
<dbReference type="OrthoDB" id="1577640at2759"/>
<reference evidence="4" key="5">
    <citation type="submission" date="2018-04" db="UniProtKB">
        <authorList>
            <consortium name="EnsemblFungi"/>
        </authorList>
    </citation>
    <scope>IDENTIFICATION</scope>
    <source>
        <strain evidence="4">R3-111a-1</strain>
    </source>
</reference>
<dbReference type="EMBL" id="GL385396">
    <property type="protein sequence ID" value="EJT77798.1"/>
    <property type="molecule type" value="Genomic_DNA"/>
</dbReference>
<keyword evidence="5" id="KW-1185">Reference proteome</keyword>
<evidence type="ECO:0000313" key="3">
    <source>
        <dbReference type="EMBL" id="EJT77798.1"/>
    </source>
</evidence>
<gene>
    <name evidence="4" type="primary">20343361</name>
    <name evidence="3" type="ORF">GGTG_02903</name>
</gene>
<dbReference type="AlphaFoldDB" id="J3NNP6"/>
<dbReference type="VEuPathDB" id="FungiDB:GGTG_02903"/>
<evidence type="ECO:0000313" key="5">
    <source>
        <dbReference type="Proteomes" id="UP000006039"/>
    </source>
</evidence>
<organism evidence="3">
    <name type="scientific">Gaeumannomyces tritici (strain R3-111a-1)</name>
    <name type="common">Wheat and barley take-all root rot fungus</name>
    <name type="synonym">Gaeumannomyces graminis var. tritici</name>
    <dbReference type="NCBI Taxonomy" id="644352"/>
    <lineage>
        <taxon>Eukaryota</taxon>
        <taxon>Fungi</taxon>
        <taxon>Dikarya</taxon>
        <taxon>Ascomycota</taxon>
        <taxon>Pezizomycotina</taxon>
        <taxon>Sordariomycetes</taxon>
        <taxon>Sordariomycetidae</taxon>
        <taxon>Magnaporthales</taxon>
        <taxon>Magnaporthaceae</taxon>
        <taxon>Gaeumannomyces</taxon>
    </lineage>
</organism>
<reference evidence="3" key="3">
    <citation type="submission" date="2010-09" db="EMBL/GenBank/DDBJ databases">
        <title>Annotation of Gaeumannomyces graminis var. tritici R3-111a-1.</title>
        <authorList>
            <consortium name="The Broad Institute Genome Sequencing Platform"/>
            <person name="Ma L.-J."/>
            <person name="Dead R."/>
            <person name="Young S.K."/>
            <person name="Zeng Q."/>
            <person name="Gargeya S."/>
            <person name="Fitzgerald M."/>
            <person name="Haas B."/>
            <person name="Abouelleil A."/>
            <person name="Alvarado L."/>
            <person name="Arachchi H.M."/>
            <person name="Berlin A."/>
            <person name="Brown A."/>
            <person name="Chapman S.B."/>
            <person name="Chen Z."/>
            <person name="Dunbar C."/>
            <person name="Freedman E."/>
            <person name="Gearin G."/>
            <person name="Gellesch M."/>
            <person name="Goldberg J."/>
            <person name="Griggs A."/>
            <person name="Gujja S."/>
            <person name="Heiman D."/>
            <person name="Howarth C."/>
            <person name="Larson L."/>
            <person name="Lui A."/>
            <person name="MacDonald P.J.P."/>
            <person name="Mehta T."/>
            <person name="Montmayeur A."/>
            <person name="Murphy C."/>
            <person name="Neiman D."/>
            <person name="Pearson M."/>
            <person name="Priest M."/>
            <person name="Roberts A."/>
            <person name="Saif S."/>
            <person name="Shea T."/>
            <person name="Shenoy N."/>
            <person name="Sisk P."/>
            <person name="Stolte C."/>
            <person name="Sykes S."/>
            <person name="Yandava C."/>
            <person name="Wortman J."/>
            <person name="Nusbaum C."/>
            <person name="Birren B."/>
        </authorList>
    </citation>
    <scope>NUCLEOTIDE SEQUENCE</scope>
    <source>
        <strain evidence="3">R3-111a-1</strain>
    </source>
</reference>
<keyword evidence="1" id="KW-0175">Coiled coil</keyword>
<reference evidence="3" key="2">
    <citation type="submission" date="2010-07" db="EMBL/GenBank/DDBJ databases">
        <authorList>
            <consortium name="The Broad Institute Genome Sequencing Platform"/>
            <consortium name="Broad Institute Genome Sequencing Center for Infectious Disease"/>
            <person name="Ma L.-J."/>
            <person name="Dead R."/>
            <person name="Young S."/>
            <person name="Zeng Q."/>
            <person name="Koehrsen M."/>
            <person name="Alvarado L."/>
            <person name="Berlin A."/>
            <person name="Chapman S.B."/>
            <person name="Chen Z."/>
            <person name="Freedman E."/>
            <person name="Gellesch M."/>
            <person name="Goldberg J."/>
            <person name="Griggs A."/>
            <person name="Gujja S."/>
            <person name="Heilman E.R."/>
            <person name="Heiman D."/>
            <person name="Hepburn T."/>
            <person name="Howarth C."/>
            <person name="Jen D."/>
            <person name="Larson L."/>
            <person name="Mehta T."/>
            <person name="Neiman D."/>
            <person name="Pearson M."/>
            <person name="Roberts A."/>
            <person name="Saif S."/>
            <person name="Shea T."/>
            <person name="Shenoy N."/>
            <person name="Sisk P."/>
            <person name="Stolte C."/>
            <person name="Sykes S."/>
            <person name="Walk T."/>
            <person name="White J."/>
            <person name="Yandava C."/>
            <person name="Haas B."/>
            <person name="Nusbaum C."/>
            <person name="Birren B."/>
        </authorList>
    </citation>
    <scope>NUCLEOTIDE SEQUENCE</scope>
    <source>
        <strain evidence="3">R3-111a-1</strain>
    </source>
</reference>
<dbReference type="eggNOG" id="ENOG502SSTG">
    <property type="taxonomic scope" value="Eukaryota"/>
</dbReference>
<feature type="domain" description="NACHT-NTPase and P-loop NTPases N-terminal" evidence="2">
    <location>
        <begin position="19"/>
        <end position="132"/>
    </location>
</feature>
<dbReference type="HOGENOM" id="CLU_112108_0_0_1"/>
<dbReference type="InterPro" id="IPR031352">
    <property type="entry name" value="SesA"/>
</dbReference>
<accession>J3NNP6</accession>
<dbReference type="Proteomes" id="UP000006039">
    <property type="component" value="Unassembled WGS sequence"/>
</dbReference>
<sequence>MSDPLSLAAAGAGFVSLGLTVCDGIYKYINACAGKSADLHQLRETADDLKSVVELIEARLAQATSQTSTSAASTATKTAIKGRITSCEAAATCILELAEKYAPAPAGARLADRIKRLARAGTYPMRRESLMELQQACQRYKNSLVLLLQLFQVVSGC</sequence>
<proteinExistence type="predicted"/>
<dbReference type="RefSeq" id="XP_009218943.1">
    <property type="nucleotide sequence ID" value="XM_009220679.1"/>
</dbReference>
<dbReference type="Pfam" id="PF17107">
    <property type="entry name" value="SesA"/>
    <property type="match status" value="1"/>
</dbReference>
<evidence type="ECO:0000256" key="1">
    <source>
        <dbReference type="SAM" id="Coils"/>
    </source>
</evidence>
<evidence type="ECO:0000259" key="2">
    <source>
        <dbReference type="Pfam" id="PF17107"/>
    </source>
</evidence>
<dbReference type="GeneID" id="20343361"/>
<name>J3NNP6_GAET3</name>
<dbReference type="EnsemblFungi" id="EJT77798">
    <property type="protein sequence ID" value="EJT77798"/>
    <property type="gene ID" value="GGTG_02903"/>
</dbReference>
<reference evidence="4" key="4">
    <citation type="journal article" date="2015" name="G3 (Bethesda)">
        <title>Genome sequences of three phytopathogenic species of the Magnaporthaceae family of fungi.</title>
        <authorList>
            <person name="Okagaki L.H."/>
            <person name="Nunes C.C."/>
            <person name="Sailsbery J."/>
            <person name="Clay B."/>
            <person name="Brown D."/>
            <person name="John T."/>
            <person name="Oh Y."/>
            <person name="Young N."/>
            <person name="Fitzgerald M."/>
            <person name="Haas B.J."/>
            <person name="Zeng Q."/>
            <person name="Young S."/>
            <person name="Adiconis X."/>
            <person name="Fan L."/>
            <person name="Levin J.Z."/>
            <person name="Mitchell T.K."/>
            <person name="Okubara P.A."/>
            <person name="Farman M.L."/>
            <person name="Kohn L.M."/>
            <person name="Birren B."/>
            <person name="Ma L.-J."/>
            <person name="Dean R.A."/>
        </authorList>
    </citation>
    <scope>NUCLEOTIDE SEQUENCE</scope>
    <source>
        <strain evidence="4">R3-111a-1</strain>
    </source>
</reference>
<reference evidence="5" key="1">
    <citation type="submission" date="2010-07" db="EMBL/GenBank/DDBJ databases">
        <title>The genome sequence of Gaeumannomyces graminis var. tritici strain R3-111a-1.</title>
        <authorList>
            <consortium name="The Broad Institute Genome Sequencing Platform"/>
            <person name="Ma L.-J."/>
            <person name="Dead R."/>
            <person name="Young S."/>
            <person name="Zeng Q."/>
            <person name="Koehrsen M."/>
            <person name="Alvarado L."/>
            <person name="Berlin A."/>
            <person name="Chapman S.B."/>
            <person name="Chen Z."/>
            <person name="Freedman E."/>
            <person name="Gellesch M."/>
            <person name="Goldberg J."/>
            <person name="Griggs A."/>
            <person name="Gujja S."/>
            <person name="Heilman E.R."/>
            <person name="Heiman D."/>
            <person name="Hepburn T."/>
            <person name="Howarth C."/>
            <person name="Jen D."/>
            <person name="Larson L."/>
            <person name="Mehta T."/>
            <person name="Neiman D."/>
            <person name="Pearson M."/>
            <person name="Roberts A."/>
            <person name="Saif S."/>
            <person name="Shea T."/>
            <person name="Shenoy N."/>
            <person name="Sisk P."/>
            <person name="Stolte C."/>
            <person name="Sykes S."/>
            <person name="Walk T."/>
            <person name="White J."/>
            <person name="Yandava C."/>
            <person name="Haas B."/>
            <person name="Nusbaum C."/>
            <person name="Birren B."/>
        </authorList>
    </citation>
    <scope>NUCLEOTIDE SEQUENCE [LARGE SCALE GENOMIC DNA]</scope>
    <source>
        <strain evidence="5">R3-111a-1</strain>
    </source>
</reference>
<feature type="coiled-coil region" evidence="1">
    <location>
        <begin position="39"/>
        <end position="66"/>
    </location>
</feature>
<protein>
    <recommendedName>
        <fullName evidence="2">NACHT-NTPase and P-loop NTPases N-terminal domain-containing protein</fullName>
    </recommendedName>
</protein>